<reference evidence="3 4" key="1">
    <citation type="submission" date="2019-09" db="EMBL/GenBank/DDBJ databases">
        <title>Draft genome sequence of Bacillus sp. JC-7.</title>
        <authorList>
            <person name="Tanaka N."/>
            <person name="Shiwa Y."/>
            <person name="Fujita N."/>
            <person name="Tanasupawat S."/>
        </authorList>
    </citation>
    <scope>NUCLEOTIDE SEQUENCE [LARGE SCALE GENOMIC DNA]</scope>
    <source>
        <strain evidence="3 4">JC-7</strain>
    </source>
</reference>
<dbReference type="AlphaFoldDB" id="A0A5J4JGL0"/>
<dbReference type="Pfam" id="PF02371">
    <property type="entry name" value="Transposase_20"/>
    <property type="match status" value="1"/>
</dbReference>
<dbReference type="GO" id="GO:0003677">
    <property type="term" value="F:DNA binding"/>
    <property type="evidence" value="ECO:0007669"/>
    <property type="project" value="InterPro"/>
</dbReference>
<evidence type="ECO:0000256" key="1">
    <source>
        <dbReference type="SAM" id="MobiDB-lite"/>
    </source>
</evidence>
<dbReference type="InterPro" id="IPR003346">
    <property type="entry name" value="Transposase_20"/>
</dbReference>
<dbReference type="PANTHER" id="PTHR33055:SF15">
    <property type="entry name" value="TRANSPOSASE-RELATED"/>
    <property type="match status" value="1"/>
</dbReference>
<organism evidence="3 4">
    <name type="scientific">Weizmannia acidilactici</name>
    <dbReference type="NCBI Taxonomy" id="2607726"/>
    <lineage>
        <taxon>Bacteria</taxon>
        <taxon>Bacillati</taxon>
        <taxon>Bacillota</taxon>
        <taxon>Bacilli</taxon>
        <taxon>Bacillales</taxon>
        <taxon>Bacillaceae</taxon>
        <taxon>Heyndrickxia</taxon>
    </lineage>
</organism>
<dbReference type="Proteomes" id="UP000391919">
    <property type="component" value="Unassembled WGS sequence"/>
</dbReference>
<comment type="caution">
    <text evidence="3">The sequence shown here is derived from an EMBL/GenBank/DDBJ whole genome shotgun (WGS) entry which is preliminary data.</text>
</comment>
<feature type="compositionally biased region" description="Basic residues" evidence="1">
    <location>
        <begin position="98"/>
        <end position="107"/>
    </location>
</feature>
<dbReference type="GO" id="GO:0004803">
    <property type="term" value="F:transposase activity"/>
    <property type="evidence" value="ECO:0007669"/>
    <property type="project" value="InterPro"/>
</dbReference>
<accession>A0A5J4JGL0</accession>
<evidence type="ECO:0000259" key="2">
    <source>
        <dbReference type="Pfam" id="PF02371"/>
    </source>
</evidence>
<evidence type="ECO:0000313" key="4">
    <source>
        <dbReference type="Proteomes" id="UP000391919"/>
    </source>
</evidence>
<proteinExistence type="predicted"/>
<evidence type="ECO:0000313" key="3">
    <source>
        <dbReference type="EMBL" id="GER70831.1"/>
    </source>
</evidence>
<dbReference type="InterPro" id="IPR047650">
    <property type="entry name" value="Transpos_IS110"/>
</dbReference>
<protein>
    <recommendedName>
        <fullName evidence="2">Transposase IS116/IS110/IS902 C-terminal domain-containing protein</fullName>
    </recommendedName>
</protein>
<dbReference type="EMBL" id="BKZQ01000028">
    <property type="protein sequence ID" value="GER70831.1"/>
    <property type="molecule type" value="Genomic_DNA"/>
</dbReference>
<feature type="domain" description="Transposase IS116/IS110/IS902 C-terminal" evidence="2">
    <location>
        <begin position="49"/>
        <end position="103"/>
    </location>
</feature>
<keyword evidence="4" id="KW-1185">Reference proteome</keyword>
<feature type="region of interest" description="Disordered" evidence="1">
    <location>
        <begin position="85"/>
        <end position="107"/>
    </location>
</feature>
<name>A0A5J4JGL0_9BACI</name>
<sequence>MDALNGRVRKHHRKIISMHYEHFLFIEKQILEVEREIDRLIEPYSEYIDLLETIPGVKKNAVAVIIAEIGVDMSVFPSEHHLTSWGGLCPGNNESAGKKKNTHTLKA</sequence>
<gene>
    <name evidence="3" type="ORF">BpJC7_21340</name>
</gene>
<dbReference type="PANTHER" id="PTHR33055">
    <property type="entry name" value="TRANSPOSASE FOR INSERTION SEQUENCE ELEMENT IS1111A"/>
    <property type="match status" value="1"/>
</dbReference>
<dbReference type="GO" id="GO:0006313">
    <property type="term" value="P:DNA transposition"/>
    <property type="evidence" value="ECO:0007669"/>
    <property type="project" value="InterPro"/>
</dbReference>
<dbReference type="RefSeq" id="WP_253718625.1">
    <property type="nucleotide sequence ID" value="NZ_BKZQ01000028.1"/>
</dbReference>